<dbReference type="Pfam" id="PF16198">
    <property type="entry name" value="TruB_C_2"/>
    <property type="match status" value="1"/>
</dbReference>
<keyword evidence="3 5" id="KW-0819">tRNA processing</keyword>
<evidence type="ECO:0000256" key="2">
    <source>
        <dbReference type="ARBA" id="ARBA00005642"/>
    </source>
</evidence>
<comment type="function">
    <text evidence="5">Responsible for synthesis of pseudouridine from uracil-55 in the psi GC loop of transfer RNAs.</text>
</comment>
<evidence type="ECO:0000256" key="3">
    <source>
        <dbReference type="ARBA" id="ARBA00022694"/>
    </source>
</evidence>
<protein>
    <recommendedName>
        <fullName evidence="5">tRNA pseudouridine synthase B</fullName>
        <ecNumber evidence="5">5.4.99.25</ecNumber>
    </recommendedName>
    <alternativeName>
        <fullName evidence="5">tRNA pseudouridine(55) synthase</fullName>
        <shortName evidence="5">Psi55 synthase</shortName>
    </alternativeName>
    <alternativeName>
        <fullName evidence="5">tRNA pseudouridylate synthase</fullName>
    </alternativeName>
    <alternativeName>
        <fullName evidence="5">tRNA-uridine isomerase</fullName>
    </alternativeName>
</protein>
<sequence>MTARTGRKRRGRDIHGWIILDKPLQMTSSQAVGKIRWLLDAKKAGHAGTLDPLASGILPIGLGEATKAMPYIVDSTKDYAFTIGWGEARSTDDCEGDVVARSDVIPTADAIEAALPAFIGTIDQVPPAYSAIKVAGKRAYDLARSGADVTLAARSVTIHALRYLGAEEGGQKGRFVMTCGKGTYVRSLARDLAHRLGTVGHVTALRRTRVGPFNEEAAISLENLAKVGQSAPVEANVLPVTTALDDIPALAVTDQEADRIKQGQCLRHPSAKEGIQVLMCGERPVAIADCTNGVLKSLRVFNL</sequence>
<feature type="domain" description="Pseudouridine synthase II N-terminal" evidence="6">
    <location>
        <begin position="36"/>
        <end position="185"/>
    </location>
</feature>
<dbReference type="PANTHER" id="PTHR13767">
    <property type="entry name" value="TRNA-PSEUDOURIDINE SYNTHASE"/>
    <property type="match status" value="1"/>
</dbReference>
<evidence type="ECO:0000259" key="6">
    <source>
        <dbReference type="Pfam" id="PF01509"/>
    </source>
</evidence>
<dbReference type="AlphaFoldDB" id="A0A5A7MR23"/>
<accession>A0A5A7MR23</accession>
<dbReference type="HAMAP" id="MF_01080">
    <property type="entry name" value="TruB_bact"/>
    <property type="match status" value="1"/>
</dbReference>
<evidence type="ECO:0000313" key="8">
    <source>
        <dbReference type="EMBL" id="GEQ97415.1"/>
    </source>
</evidence>
<feature type="active site" description="Nucleophile" evidence="5">
    <location>
        <position position="51"/>
    </location>
</feature>
<dbReference type="RefSeq" id="WP_149999916.1">
    <property type="nucleotide sequence ID" value="NZ_BKCL01000003.1"/>
</dbReference>
<dbReference type="Gene3D" id="3.30.2350.10">
    <property type="entry name" value="Pseudouridine synthase"/>
    <property type="match status" value="1"/>
</dbReference>
<organism evidence="8 9">
    <name type="scientific">Iodidimonas gelatinilytica</name>
    <dbReference type="NCBI Taxonomy" id="1236966"/>
    <lineage>
        <taxon>Bacteria</taxon>
        <taxon>Pseudomonadati</taxon>
        <taxon>Pseudomonadota</taxon>
        <taxon>Alphaproteobacteria</taxon>
        <taxon>Iodidimonadales</taxon>
        <taxon>Iodidimonadaceae</taxon>
        <taxon>Iodidimonas</taxon>
    </lineage>
</organism>
<dbReference type="NCBIfam" id="TIGR00431">
    <property type="entry name" value="TruB"/>
    <property type="match status" value="1"/>
</dbReference>
<dbReference type="GO" id="GO:0160148">
    <property type="term" value="F:tRNA pseudouridine(55) synthase activity"/>
    <property type="evidence" value="ECO:0007669"/>
    <property type="project" value="UniProtKB-EC"/>
</dbReference>
<dbReference type="InterPro" id="IPR002501">
    <property type="entry name" value="PsdUridine_synth_N"/>
</dbReference>
<gene>
    <name evidence="5 8" type="primary">truB</name>
    <name evidence="8" type="ORF">JCM17844_10520</name>
</gene>
<evidence type="ECO:0000259" key="7">
    <source>
        <dbReference type="Pfam" id="PF16198"/>
    </source>
</evidence>
<proteinExistence type="inferred from homology"/>
<evidence type="ECO:0000256" key="1">
    <source>
        <dbReference type="ARBA" id="ARBA00000385"/>
    </source>
</evidence>
<dbReference type="SUPFAM" id="SSF55120">
    <property type="entry name" value="Pseudouridine synthase"/>
    <property type="match status" value="1"/>
</dbReference>
<evidence type="ECO:0000256" key="5">
    <source>
        <dbReference type="HAMAP-Rule" id="MF_01080"/>
    </source>
</evidence>
<reference evidence="8 9" key="1">
    <citation type="submission" date="2019-09" db="EMBL/GenBank/DDBJ databases">
        <title>NBRP : Genome information of microbial organism related human and environment.</title>
        <authorList>
            <person name="Hattori M."/>
            <person name="Oshima K."/>
            <person name="Inaba H."/>
            <person name="Suda W."/>
            <person name="Sakamoto M."/>
            <person name="Iino T."/>
            <person name="Kitahara M."/>
            <person name="Oshida Y."/>
            <person name="Iida T."/>
            <person name="Kudo T."/>
            <person name="Itoh T."/>
            <person name="Ohkuma M."/>
        </authorList>
    </citation>
    <scope>NUCLEOTIDE SEQUENCE [LARGE SCALE GENOMIC DNA]</scope>
    <source>
        <strain evidence="8 9">Hi-2</strain>
    </source>
</reference>
<dbReference type="CDD" id="cd02573">
    <property type="entry name" value="PseudoU_synth_EcTruB"/>
    <property type="match status" value="1"/>
</dbReference>
<dbReference type="GO" id="GO:0003723">
    <property type="term" value="F:RNA binding"/>
    <property type="evidence" value="ECO:0007669"/>
    <property type="project" value="InterPro"/>
</dbReference>
<comment type="similarity">
    <text evidence="2 5">Belongs to the pseudouridine synthase TruB family. Type 1 subfamily.</text>
</comment>
<dbReference type="InterPro" id="IPR020103">
    <property type="entry name" value="PsdUridine_synth_cat_dom_sf"/>
</dbReference>
<dbReference type="InterPro" id="IPR032819">
    <property type="entry name" value="TruB_C"/>
</dbReference>
<dbReference type="EMBL" id="BKCL01000003">
    <property type="protein sequence ID" value="GEQ97415.1"/>
    <property type="molecule type" value="Genomic_DNA"/>
</dbReference>
<dbReference type="Proteomes" id="UP000322084">
    <property type="component" value="Unassembled WGS sequence"/>
</dbReference>
<keyword evidence="4 5" id="KW-0413">Isomerase</keyword>
<dbReference type="GO" id="GO:0031119">
    <property type="term" value="P:tRNA pseudouridine synthesis"/>
    <property type="evidence" value="ECO:0007669"/>
    <property type="project" value="UniProtKB-UniRule"/>
</dbReference>
<dbReference type="GO" id="GO:1990481">
    <property type="term" value="P:mRNA pseudouridine synthesis"/>
    <property type="evidence" value="ECO:0007669"/>
    <property type="project" value="TreeGrafter"/>
</dbReference>
<dbReference type="InterPro" id="IPR014780">
    <property type="entry name" value="tRNA_psdUridine_synth_TruB"/>
</dbReference>
<feature type="domain" description="tRNA pseudouridylate synthase B C-terminal" evidence="7">
    <location>
        <begin position="186"/>
        <end position="244"/>
    </location>
</feature>
<comment type="catalytic activity">
    <reaction evidence="1 5">
        <text>uridine(55) in tRNA = pseudouridine(55) in tRNA</text>
        <dbReference type="Rhea" id="RHEA:42532"/>
        <dbReference type="Rhea" id="RHEA-COMP:10101"/>
        <dbReference type="Rhea" id="RHEA-COMP:10102"/>
        <dbReference type="ChEBI" id="CHEBI:65314"/>
        <dbReference type="ChEBI" id="CHEBI:65315"/>
        <dbReference type="EC" id="5.4.99.25"/>
    </reaction>
</comment>
<evidence type="ECO:0000256" key="4">
    <source>
        <dbReference type="ARBA" id="ARBA00023235"/>
    </source>
</evidence>
<dbReference type="Pfam" id="PF01509">
    <property type="entry name" value="TruB_N"/>
    <property type="match status" value="1"/>
</dbReference>
<dbReference type="EC" id="5.4.99.25" evidence="5"/>
<comment type="caution">
    <text evidence="8">The sequence shown here is derived from an EMBL/GenBank/DDBJ whole genome shotgun (WGS) entry which is preliminary data.</text>
</comment>
<name>A0A5A7MR23_9PROT</name>
<dbReference type="PANTHER" id="PTHR13767:SF2">
    <property type="entry name" value="PSEUDOURIDYLATE SYNTHASE TRUB1"/>
    <property type="match status" value="1"/>
</dbReference>
<evidence type="ECO:0000313" key="9">
    <source>
        <dbReference type="Proteomes" id="UP000322084"/>
    </source>
</evidence>